<evidence type="ECO:0000313" key="2">
    <source>
        <dbReference type="Proteomes" id="UP000498740"/>
    </source>
</evidence>
<proteinExistence type="predicted"/>
<comment type="caution">
    <text evidence="1">The sequence shown here is derived from an EMBL/GenBank/DDBJ whole genome shotgun (WGS) entry which is preliminary data.</text>
</comment>
<dbReference type="EMBL" id="BLWD01000003">
    <property type="protein sequence ID" value="GFN09818.1"/>
    <property type="molecule type" value="Genomic_DNA"/>
</dbReference>
<gene>
    <name evidence="1" type="ORF">Smic_83740</name>
</gene>
<accession>A0A7J0D529</accession>
<name>A0A7J0D529_STRMI</name>
<sequence length="59" mass="6051">MARSRTAKSGGGVSKGRARVVVFAAKLGLAGRIIERPLDAGHFVGRATGYGVHGSNSEL</sequence>
<organism evidence="1 2">
    <name type="scientific">Streptomyces microflavus</name>
    <name type="common">Streptomyces lipmanii</name>
    <dbReference type="NCBI Taxonomy" id="1919"/>
    <lineage>
        <taxon>Bacteria</taxon>
        <taxon>Bacillati</taxon>
        <taxon>Actinomycetota</taxon>
        <taxon>Actinomycetes</taxon>
        <taxon>Kitasatosporales</taxon>
        <taxon>Streptomycetaceae</taxon>
        <taxon>Streptomyces</taxon>
    </lineage>
</organism>
<dbReference type="Proteomes" id="UP000498740">
    <property type="component" value="Unassembled WGS sequence"/>
</dbReference>
<evidence type="ECO:0000313" key="1">
    <source>
        <dbReference type="EMBL" id="GFN09818.1"/>
    </source>
</evidence>
<protein>
    <submittedName>
        <fullName evidence="1">Uncharacterized protein</fullName>
    </submittedName>
</protein>
<reference evidence="1 2" key="1">
    <citation type="submission" date="2020-05" db="EMBL/GenBank/DDBJ databases">
        <title>Whole genome shotgun sequence of Streptomyces microflavus NBRC 13062.</title>
        <authorList>
            <person name="Komaki H."/>
            <person name="Tamura T."/>
        </authorList>
    </citation>
    <scope>NUCLEOTIDE SEQUENCE [LARGE SCALE GENOMIC DNA]</scope>
    <source>
        <strain evidence="1 2">NBRC 13062</strain>
    </source>
</reference>
<dbReference type="AlphaFoldDB" id="A0A7J0D529"/>